<comment type="similarity">
    <text evidence="1">Belongs to the EcnA/EcnB lipoprotein family.</text>
</comment>
<dbReference type="AlphaFoldDB" id="A0A842IBP2"/>
<dbReference type="PROSITE" id="PS51257">
    <property type="entry name" value="PROKAR_LIPOPROTEIN"/>
    <property type="match status" value="1"/>
</dbReference>
<dbReference type="EMBL" id="JACLQD010000005">
    <property type="protein sequence ID" value="MBC2836996.1"/>
    <property type="molecule type" value="Genomic_DNA"/>
</dbReference>
<evidence type="ECO:0000256" key="5">
    <source>
        <dbReference type="ARBA" id="ARBA00023139"/>
    </source>
</evidence>
<evidence type="ECO:0000256" key="3">
    <source>
        <dbReference type="ARBA" id="ARBA00022729"/>
    </source>
</evidence>
<evidence type="ECO:0000256" key="1">
    <source>
        <dbReference type="ARBA" id="ARBA00010296"/>
    </source>
</evidence>
<reference evidence="7 8" key="1">
    <citation type="journal article" date="2017" name="Int. J. Syst. Evol. Microbiol.">
        <title>Gemmobacter straminiformis sp. nov., isolated from an artificial fountain.</title>
        <authorList>
            <person name="Kang J.Y."/>
            <person name="Kim M.J."/>
            <person name="Chun J."/>
            <person name="Son K.P."/>
            <person name="Jahng K.Y."/>
        </authorList>
    </citation>
    <scope>NUCLEOTIDE SEQUENCE [LARGE SCALE GENOMIC DNA]</scope>
    <source>
        <strain evidence="7 8">CAM-8</strain>
    </source>
</reference>
<sequence>MTLRFALTLAALMTLTACETIQGLGRDVETTGETIQQESNQAQAGL</sequence>
<gene>
    <name evidence="7" type="ORF">H7F16_15865</name>
</gene>
<evidence type="ECO:0000313" key="8">
    <source>
        <dbReference type="Proteomes" id="UP000555411"/>
    </source>
</evidence>
<dbReference type="GO" id="GO:0009636">
    <property type="term" value="P:response to toxic substance"/>
    <property type="evidence" value="ECO:0007669"/>
    <property type="project" value="InterPro"/>
</dbReference>
<keyword evidence="5" id="KW-0564">Palmitate</keyword>
<dbReference type="Pfam" id="PF08085">
    <property type="entry name" value="Entericidin"/>
    <property type="match status" value="1"/>
</dbReference>
<dbReference type="InterPro" id="IPR012556">
    <property type="entry name" value="Entericidin"/>
</dbReference>
<protein>
    <submittedName>
        <fullName evidence="7">Entericidin EcnAB</fullName>
    </submittedName>
</protein>
<proteinExistence type="inferred from homology"/>
<keyword evidence="3" id="KW-0732">Signal</keyword>
<evidence type="ECO:0000256" key="2">
    <source>
        <dbReference type="ARBA" id="ARBA00022475"/>
    </source>
</evidence>
<dbReference type="GO" id="GO:0016020">
    <property type="term" value="C:membrane"/>
    <property type="evidence" value="ECO:0007669"/>
    <property type="project" value="InterPro"/>
</dbReference>
<evidence type="ECO:0000256" key="4">
    <source>
        <dbReference type="ARBA" id="ARBA00023136"/>
    </source>
</evidence>
<evidence type="ECO:0000313" key="7">
    <source>
        <dbReference type="EMBL" id="MBC2836996.1"/>
    </source>
</evidence>
<evidence type="ECO:0000256" key="6">
    <source>
        <dbReference type="ARBA" id="ARBA00023288"/>
    </source>
</evidence>
<accession>A0A842IBP2</accession>
<dbReference type="RefSeq" id="WP_185798616.1">
    <property type="nucleotide sequence ID" value="NZ_JACLQD010000005.1"/>
</dbReference>
<keyword evidence="4" id="KW-0472">Membrane</keyword>
<comment type="caution">
    <text evidence="7">The sequence shown here is derived from an EMBL/GenBank/DDBJ whole genome shotgun (WGS) entry which is preliminary data.</text>
</comment>
<name>A0A842IBP2_9RHOB</name>
<keyword evidence="6" id="KW-0449">Lipoprotein</keyword>
<dbReference type="Proteomes" id="UP000555411">
    <property type="component" value="Unassembled WGS sequence"/>
</dbReference>
<keyword evidence="8" id="KW-1185">Reference proteome</keyword>
<keyword evidence="2" id="KW-1003">Cell membrane</keyword>
<organism evidence="7 8">
    <name type="scientific">Paragemmobacter straminiformis</name>
    <dbReference type="NCBI Taxonomy" id="2045119"/>
    <lineage>
        <taxon>Bacteria</taxon>
        <taxon>Pseudomonadati</taxon>
        <taxon>Pseudomonadota</taxon>
        <taxon>Alphaproteobacteria</taxon>
        <taxon>Rhodobacterales</taxon>
        <taxon>Paracoccaceae</taxon>
        <taxon>Paragemmobacter</taxon>
    </lineage>
</organism>